<name>A0A6B0U0Z6_IXORI</name>
<organism evidence="2">
    <name type="scientific">Ixodes ricinus</name>
    <name type="common">Common tick</name>
    <name type="synonym">Acarus ricinus</name>
    <dbReference type="NCBI Taxonomy" id="34613"/>
    <lineage>
        <taxon>Eukaryota</taxon>
        <taxon>Metazoa</taxon>
        <taxon>Ecdysozoa</taxon>
        <taxon>Arthropoda</taxon>
        <taxon>Chelicerata</taxon>
        <taxon>Arachnida</taxon>
        <taxon>Acari</taxon>
        <taxon>Parasitiformes</taxon>
        <taxon>Ixodida</taxon>
        <taxon>Ixodoidea</taxon>
        <taxon>Ixodidae</taxon>
        <taxon>Ixodinae</taxon>
        <taxon>Ixodes</taxon>
    </lineage>
</organism>
<feature type="region of interest" description="Disordered" evidence="1">
    <location>
        <begin position="1"/>
        <end position="23"/>
    </location>
</feature>
<evidence type="ECO:0000313" key="2">
    <source>
        <dbReference type="EMBL" id="MXU86169.1"/>
    </source>
</evidence>
<protein>
    <submittedName>
        <fullName evidence="2">Uncharacterized protein</fullName>
    </submittedName>
</protein>
<proteinExistence type="predicted"/>
<reference evidence="2" key="1">
    <citation type="submission" date="2019-12" db="EMBL/GenBank/DDBJ databases">
        <title>An insight into the sialome of adult female Ixodes ricinus ticks feeding for 6 days.</title>
        <authorList>
            <person name="Perner J."/>
            <person name="Ribeiro J.M.C."/>
        </authorList>
    </citation>
    <scope>NUCLEOTIDE SEQUENCE</scope>
    <source>
        <strain evidence="2">Semi-engorged</strain>
        <tissue evidence="2">Salivary glands</tissue>
    </source>
</reference>
<accession>A0A6B0U0Z6</accession>
<dbReference type="AlphaFoldDB" id="A0A6B0U0Z6"/>
<dbReference type="EMBL" id="GIFC01004086">
    <property type="protein sequence ID" value="MXU86169.1"/>
    <property type="molecule type" value="Transcribed_RNA"/>
</dbReference>
<sequence>MSSQSFGGMSHRPDGASADSTLTGLVPGRDLGMLLGGETSAEWLGNDASCGWGSSSKGSIFMYTGVAGLSYVDEAAFACGLLMLETPAPT</sequence>
<evidence type="ECO:0000256" key="1">
    <source>
        <dbReference type="SAM" id="MobiDB-lite"/>
    </source>
</evidence>